<dbReference type="Proteomes" id="UP001221757">
    <property type="component" value="Unassembled WGS sequence"/>
</dbReference>
<evidence type="ECO:0000256" key="1">
    <source>
        <dbReference type="SAM" id="Phobius"/>
    </source>
</evidence>
<keyword evidence="1" id="KW-0812">Transmembrane</keyword>
<comment type="caution">
    <text evidence="2">The sequence shown here is derived from an EMBL/GenBank/DDBJ whole genome shotgun (WGS) entry which is preliminary data.</text>
</comment>
<keyword evidence="1" id="KW-1133">Transmembrane helix</keyword>
<name>A0AAD7BV37_MYCRO</name>
<dbReference type="AlphaFoldDB" id="A0AAD7BV37"/>
<protein>
    <submittedName>
        <fullName evidence="2">Uncharacterized protein</fullName>
    </submittedName>
</protein>
<organism evidence="2 3">
    <name type="scientific">Mycena rosella</name>
    <name type="common">Pink bonnet</name>
    <name type="synonym">Agaricus rosellus</name>
    <dbReference type="NCBI Taxonomy" id="1033263"/>
    <lineage>
        <taxon>Eukaryota</taxon>
        <taxon>Fungi</taxon>
        <taxon>Dikarya</taxon>
        <taxon>Basidiomycota</taxon>
        <taxon>Agaricomycotina</taxon>
        <taxon>Agaricomycetes</taxon>
        <taxon>Agaricomycetidae</taxon>
        <taxon>Agaricales</taxon>
        <taxon>Marasmiineae</taxon>
        <taxon>Mycenaceae</taxon>
        <taxon>Mycena</taxon>
    </lineage>
</organism>
<proteinExistence type="predicted"/>
<sequence length="308" mass="34102">MKKGLVNLLMGNGWTGDWPIRLVQIIGLPLPSKQTPHVSIACRPGRPIAALRILRAFPASTLVVPDPRTTQAQQHENIAAIWDSSPQPRIIDPLTDLAPTHRSSYPVSALHGVPHTAADPLARPPQHGRTAGELGILFARRTSHKRTWCKHIFRGWRPHFAVIYNSDNMTLQKFRRHSTGNGPIQVSKMLGNDSSPYTRIKCPHLHHILQEGEYGTGDTGNLPKNAMLLHKNILHPSLVVQEFHIRDLDNTMMVIFGLVHRLARLGSTKFLSATVILFVSIESFGFVGAIIALPAQTTRCIITQHGPA</sequence>
<dbReference type="EMBL" id="JARKIE010000511">
    <property type="protein sequence ID" value="KAJ7631535.1"/>
    <property type="molecule type" value="Genomic_DNA"/>
</dbReference>
<keyword evidence="3" id="KW-1185">Reference proteome</keyword>
<accession>A0AAD7BV37</accession>
<evidence type="ECO:0000313" key="2">
    <source>
        <dbReference type="EMBL" id="KAJ7631535.1"/>
    </source>
</evidence>
<keyword evidence="1" id="KW-0472">Membrane</keyword>
<feature type="transmembrane region" description="Helical" evidence="1">
    <location>
        <begin position="270"/>
        <end position="293"/>
    </location>
</feature>
<reference evidence="2" key="1">
    <citation type="submission" date="2023-03" db="EMBL/GenBank/DDBJ databases">
        <title>Massive genome expansion in bonnet fungi (Mycena s.s.) driven by repeated elements and novel gene families across ecological guilds.</title>
        <authorList>
            <consortium name="Lawrence Berkeley National Laboratory"/>
            <person name="Harder C.B."/>
            <person name="Miyauchi S."/>
            <person name="Viragh M."/>
            <person name="Kuo A."/>
            <person name="Thoen E."/>
            <person name="Andreopoulos B."/>
            <person name="Lu D."/>
            <person name="Skrede I."/>
            <person name="Drula E."/>
            <person name="Henrissat B."/>
            <person name="Morin E."/>
            <person name="Kohler A."/>
            <person name="Barry K."/>
            <person name="LaButti K."/>
            <person name="Morin E."/>
            <person name="Salamov A."/>
            <person name="Lipzen A."/>
            <person name="Mereny Z."/>
            <person name="Hegedus B."/>
            <person name="Baldrian P."/>
            <person name="Stursova M."/>
            <person name="Weitz H."/>
            <person name="Taylor A."/>
            <person name="Grigoriev I.V."/>
            <person name="Nagy L.G."/>
            <person name="Martin F."/>
            <person name="Kauserud H."/>
        </authorList>
    </citation>
    <scope>NUCLEOTIDE SEQUENCE</scope>
    <source>
        <strain evidence="2">CBHHK067</strain>
    </source>
</reference>
<gene>
    <name evidence="2" type="ORF">B0H17DRAFT_1150210</name>
</gene>
<evidence type="ECO:0000313" key="3">
    <source>
        <dbReference type="Proteomes" id="UP001221757"/>
    </source>
</evidence>